<name>A0A6J2U4H0_DROLE</name>
<dbReference type="Proteomes" id="UP000504634">
    <property type="component" value="Unplaced"/>
</dbReference>
<evidence type="ECO:0000313" key="2">
    <source>
        <dbReference type="RefSeq" id="XP_030382388.1"/>
    </source>
</evidence>
<gene>
    <name evidence="2" type="primary">LOC115629923</name>
</gene>
<accession>A0A6J2U4H0</accession>
<sequence>MAMLPLVEEDIPEFLLKRNNIAFCNNLRLRGKNKTTLILTRTLKFYEFRKKELLHYIDLSGTCLKSVANELQSYDGPISSFLIPEDLATTSNESICYTMLRDAEGLPLSLGKYVWQGEHVYVLLRCWQILIVLRRPTLHGANFELKAEYNNVQDYRIVRAEIEYQAQVELQFTNGKRKCTNFEDGSNAVTKLDTHVDYSSKTLERLGQRVNEARAEFNLQRANTQQDFQRVRDLETFGAPGLRSPLLEEKQLLSRCGDVWTRVCGDYLVLGTLLANSAGTNRLSIARAVRPLLKLEPTEGRESCQGYNYAYRLYELPPARDGQPPEDYDELAQFWANQQQEQRARRLDWRALTKPQVMPECTAVLLVRLQLQDLLLLERLQLLALYELLNSDGRSSSSRQLFVATIDVCQLLKEHCQHAPSFAPSSMHQDFLAIVMTQTAHCGLNLKFRDPQACKEFEQLLVSSLGFEAFQNKCDNNGVKEDDMATQLFDVTRLDFNHGRDNESSNSSCQNIFYNRQPLSQWCGTLLLHDEAGEEWQIYSRSEAMLCLLLRLLLRDMLQLHCNVTLIRLKNECSTPEATALHFEAALRDELHAWQLSLQETNDTKELISRQTHLLDRQLVTDLIVQEIKSQSPTEA</sequence>
<dbReference type="RefSeq" id="XP_030382388.1">
    <property type="nucleotide sequence ID" value="XM_030526528.1"/>
</dbReference>
<reference evidence="2" key="1">
    <citation type="submission" date="2025-08" db="UniProtKB">
        <authorList>
            <consortium name="RefSeq"/>
        </authorList>
    </citation>
    <scope>IDENTIFICATION</scope>
    <source>
        <strain evidence="2">11010-0011.00</strain>
        <tissue evidence="2">Whole body</tissue>
    </source>
</reference>
<protein>
    <submittedName>
        <fullName evidence="2">Uncharacterized protein LOC115629923</fullName>
    </submittedName>
</protein>
<evidence type="ECO:0000313" key="1">
    <source>
        <dbReference type="Proteomes" id="UP000504634"/>
    </source>
</evidence>
<organism evidence="1 2">
    <name type="scientific">Drosophila lebanonensis</name>
    <name type="common">Fruit fly</name>
    <name type="synonym">Scaptodrosophila lebanonensis</name>
    <dbReference type="NCBI Taxonomy" id="7225"/>
    <lineage>
        <taxon>Eukaryota</taxon>
        <taxon>Metazoa</taxon>
        <taxon>Ecdysozoa</taxon>
        <taxon>Arthropoda</taxon>
        <taxon>Hexapoda</taxon>
        <taxon>Insecta</taxon>
        <taxon>Pterygota</taxon>
        <taxon>Neoptera</taxon>
        <taxon>Endopterygota</taxon>
        <taxon>Diptera</taxon>
        <taxon>Brachycera</taxon>
        <taxon>Muscomorpha</taxon>
        <taxon>Ephydroidea</taxon>
        <taxon>Drosophilidae</taxon>
        <taxon>Scaptodrosophila</taxon>
    </lineage>
</organism>
<dbReference type="GeneID" id="115629923"/>
<dbReference type="AlphaFoldDB" id="A0A6J2U4H0"/>
<proteinExistence type="predicted"/>
<dbReference type="OrthoDB" id="7786950at2759"/>
<keyword evidence="1" id="KW-1185">Reference proteome</keyword>